<proteinExistence type="predicted"/>
<accession>A0ABW5ZZ75</accession>
<evidence type="ECO:0000313" key="1">
    <source>
        <dbReference type="EMBL" id="MFD2918328.1"/>
    </source>
</evidence>
<evidence type="ECO:0000313" key="2">
    <source>
        <dbReference type="Proteomes" id="UP001597511"/>
    </source>
</evidence>
<gene>
    <name evidence="1" type="ORF">ACFS6H_01325</name>
</gene>
<dbReference type="EMBL" id="JBHUOZ010000001">
    <property type="protein sequence ID" value="MFD2918328.1"/>
    <property type="molecule type" value="Genomic_DNA"/>
</dbReference>
<dbReference type="Proteomes" id="UP001597511">
    <property type="component" value="Unassembled WGS sequence"/>
</dbReference>
<evidence type="ECO:0008006" key="3">
    <source>
        <dbReference type="Google" id="ProtNLM"/>
    </source>
</evidence>
<sequence length="189" mass="21536">MKITALFVALMVLITACGSKKKKRDEADKNFPVLPYLLSQVKDVDTSLYSIIKVVTVDSVADTTFVPREDFRKEASDFLDIPDISSEKYEDDYTESKFFDETLNRVVMTYTKKPDAKHAVLKQEITISPNQYTGDKIVSVYVDYATSSKDSAVQKRMLWMVDKNFQVTRMVQKPGGIETTTTTTVKWND</sequence>
<organism evidence="1 2">
    <name type="scientific">Terrimonas rubra</name>
    <dbReference type="NCBI Taxonomy" id="1035890"/>
    <lineage>
        <taxon>Bacteria</taxon>
        <taxon>Pseudomonadati</taxon>
        <taxon>Bacteroidota</taxon>
        <taxon>Chitinophagia</taxon>
        <taxon>Chitinophagales</taxon>
        <taxon>Chitinophagaceae</taxon>
        <taxon>Terrimonas</taxon>
    </lineage>
</organism>
<dbReference type="RefSeq" id="WP_386094263.1">
    <property type="nucleotide sequence ID" value="NZ_JBHUOZ010000001.1"/>
</dbReference>
<name>A0ABW5ZZ75_9BACT</name>
<reference evidence="2" key="1">
    <citation type="journal article" date="2019" name="Int. J. Syst. Evol. Microbiol.">
        <title>The Global Catalogue of Microorganisms (GCM) 10K type strain sequencing project: providing services to taxonomists for standard genome sequencing and annotation.</title>
        <authorList>
            <consortium name="The Broad Institute Genomics Platform"/>
            <consortium name="The Broad Institute Genome Sequencing Center for Infectious Disease"/>
            <person name="Wu L."/>
            <person name="Ma J."/>
        </authorList>
    </citation>
    <scope>NUCLEOTIDE SEQUENCE [LARGE SCALE GENOMIC DNA]</scope>
    <source>
        <strain evidence="2">KCTC 23299</strain>
    </source>
</reference>
<dbReference type="PROSITE" id="PS51257">
    <property type="entry name" value="PROKAR_LIPOPROTEIN"/>
    <property type="match status" value="1"/>
</dbReference>
<comment type="caution">
    <text evidence="1">The sequence shown here is derived from an EMBL/GenBank/DDBJ whole genome shotgun (WGS) entry which is preliminary data.</text>
</comment>
<protein>
    <recommendedName>
        <fullName evidence="3">Lipoprotein</fullName>
    </recommendedName>
</protein>
<keyword evidence="2" id="KW-1185">Reference proteome</keyword>